<evidence type="ECO:0000256" key="5">
    <source>
        <dbReference type="ARBA" id="ARBA00023163"/>
    </source>
</evidence>
<evidence type="ECO:0000256" key="7">
    <source>
        <dbReference type="SAM" id="MobiDB-lite"/>
    </source>
</evidence>
<evidence type="ECO:0000256" key="4">
    <source>
        <dbReference type="ARBA" id="ARBA00023026"/>
    </source>
</evidence>
<evidence type="ECO:0000256" key="1">
    <source>
        <dbReference type="ARBA" id="ARBA00004123"/>
    </source>
</evidence>
<reference evidence="9 10" key="1">
    <citation type="journal article" date="2023" name="Elife">
        <title>Identification of key yeast species and microbe-microbe interactions impacting larval growth of Drosophila in the wild.</title>
        <authorList>
            <person name="Mure A."/>
            <person name="Sugiura Y."/>
            <person name="Maeda R."/>
            <person name="Honda K."/>
            <person name="Sakurai N."/>
            <person name="Takahashi Y."/>
            <person name="Watada M."/>
            <person name="Katoh T."/>
            <person name="Gotoh A."/>
            <person name="Gotoh Y."/>
            <person name="Taniguchi I."/>
            <person name="Nakamura K."/>
            <person name="Hayashi T."/>
            <person name="Katayama T."/>
            <person name="Uemura T."/>
            <person name="Hattori Y."/>
        </authorList>
    </citation>
    <scope>NUCLEOTIDE SEQUENCE [LARGE SCALE GENOMIC DNA]</scope>
    <source>
        <strain evidence="9 10">PK-24</strain>
    </source>
</reference>
<dbReference type="Proteomes" id="UP001378960">
    <property type="component" value="Unassembled WGS sequence"/>
</dbReference>
<feature type="compositionally biased region" description="Basic and acidic residues" evidence="7">
    <location>
        <begin position="334"/>
        <end position="350"/>
    </location>
</feature>
<dbReference type="Gene3D" id="4.10.240.10">
    <property type="entry name" value="Zn(2)-C6 fungal-type DNA-binding domain"/>
    <property type="match status" value="1"/>
</dbReference>
<keyword evidence="10" id="KW-1185">Reference proteome</keyword>
<dbReference type="InterPro" id="IPR001138">
    <property type="entry name" value="Zn2Cys6_DnaBD"/>
</dbReference>
<dbReference type="AlphaFoldDB" id="A0AAV5R559"/>
<keyword evidence="6" id="KW-0539">Nucleus</keyword>
<evidence type="ECO:0000313" key="10">
    <source>
        <dbReference type="Proteomes" id="UP001378960"/>
    </source>
</evidence>
<dbReference type="PROSITE" id="PS00463">
    <property type="entry name" value="ZN2_CY6_FUNGAL_1"/>
    <property type="match status" value="1"/>
</dbReference>
<gene>
    <name evidence="9" type="ORF">DAPK24_023060</name>
</gene>
<dbReference type="InterPro" id="IPR007219">
    <property type="entry name" value="XnlR_reg_dom"/>
</dbReference>
<feature type="compositionally biased region" description="Low complexity" evidence="7">
    <location>
        <begin position="324"/>
        <end position="333"/>
    </location>
</feature>
<dbReference type="Pfam" id="PF00172">
    <property type="entry name" value="Zn_clus"/>
    <property type="match status" value="1"/>
</dbReference>
<sequence>MPASNNIACLNCREKKLKCDKSQPKCNRCNLKDIPCVYLQHKKTGPKKKSQLNIQSQLTITSLRNDINHILNTNSTSSSSITTTNTTDIPPFLANLNLTMNDVDRFHNFYFNSNTRIFTYSSIRYRNTFAKDPHSILHYSYMIWTLSAFYLDEYQHLVDKLYETALLQLNTYWECIRDSFHADILTYLHALCLKSQFEFLSGREMRAALTVSSSIRLTQMFGYDQIDLSPTTLGSPAIFFRNFTLSSGLEATNNLLEDDYLDPEIPLAEERRRVLWEVYAIDKWSSLVTGLPCALSLDSLSVIFTKLPSPTTFLDNPKDSPHDNNNNNNNNNNNKEKIPNQNDSNEKKIDNNSSSSELLNNNHSGEAYFSKNDLNINNSNNETSYFLHDAMRKLDDNQVLIDMNSSSSKILLLTISENIIKWCKMFLNMVELKTLKSNSSINSIRSKVDELKKNFQSMHSNLIFFDMTTEPLMNIVVTNTTTLLYQTVLIKFSSLFDIQLKEDKSGSNINPNAIHLFNDILHEVSFKSEKLIIKFINKSNFEQHLKKAPVFIVFINSIKSLFQCIAFIKRFNFFLNFNNNEKISLLNTLSTLSNIFNSLPQKSPIVEKTKTIINNGNELLDHAPQSLSFFDSFFDSAKTY</sequence>
<dbReference type="InterPro" id="IPR050815">
    <property type="entry name" value="TF_fung"/>
</dbReference>
<evidence type="ECO:0000259" key="8">
    <source>
        <dbReference type="PROSITE" id="PS50048"/>
    </source>
</evidence>
<dbReference type="EMBL" id="BTGB01000003">
    <property type="protein sequence ID" value="GMM45731.1"/>
    <property type="molecule type" value="Genomic_DNA"/>
</dbReference>
<dbReference type="PROSITE" id="PS50048">
    <property type="entry name" value="ZN2_CY6_FUNGAL_2"/>
    <property type="match status" value="1"/>
</dbReference>
<evidence type="ECO:0000313" key="9">
    <source>
        <dbReference type="EMBL" id="GMM45731.1"/>
    </source>
</evidence>
<dbReference type="PANTHER" id="PTHR47338">
    <property type="entry name" value="ZN(II)2CYS6 TRANSCRIPTION FACTOR (EUROFUNG)-RELATED"/>
    <property type="match status" value="1"/>
</dbReference>
<feature type="region of interest" description="Disordered" evidence="7">
    <location>
        <begin position="313"/>
        <end position="362"/>
    </location>
</feature>
<organism evidence="9 10">
    <name type="scientific">Pichia kluyveri</name>
    <name type="common">Yeast</name>
    <dbReference type="NCBI Taxonomy" id="36015"/>
    <lineage>
        <taxon>Eukaryota</taxon>
        <taxon>Fungi</taxon>
        <taxon>Dikarya</taxon>
        <taxon>Ascomycota</taxon>
        <taxon>Saccharomycotina</taxon>
        <taxon>Pichiomycetes</taxon>
        <taxon>Pichiales</taxon>
        <taxon>Pichiaceae</taxon>
        <taxon>Pichia</taxon>
    </lineage>
</organism>
<feature type="domain" description="Zn(2)-C6 fungal-type" evidence="8">
    <location>
        <begin position="8"/>
        <end position="38"/>
    </location>
</feature>
<keyword evidence="2" id="KW-0479">Metal-binding</keyword>
<comment type="subcellular location">
    <subcellularLocation>
        <location evidence="1">Nucleus</location>
    </subcellularLocation>
</comment>
<accession>A0AAV5R559</accession>
<dbReference type="GO" id="GO:0003677">
    <property type="term" value="F:DNA binding"/>
    <property type="evidence" value="ECO:0007669"/>
    <property type="project" value="InterPro"/>
</dbReference>
<dbReference type="InterPro" id="IPR036864">
    <property type="entry name" value="Zn2-C6_fun-type_DNA-bd_sf"/>
</dbReference>
<evidence type="ECO:0000256" key="2">
    <source>
        <dbReference type="ARBA" id="ARBA00022723"/>
    </source>
</evidence>
<dbReference type="GO" id="GO:0000981">
    <property type="term" value="F:DNA-binding transcription factor activity, RNA polymerase II-specific"/>
    <property type="evidence" value="ECO:0007669"/>
    <property type="project" value="InterPro"/>
</dbReference>
<dbReference type="SUPFAM" id="SSF57701">
    <property type="entry name" value="Zn2/Cys6 DNA-binding domain"/>
    <property type="match status" value="1"/>
</dbReference>
<dbReference type="GO" id="GO:0005634">
    <property type="term" value="C:nucleus"/>
    <property type="evidence" value="ECO:0007669"/>
    <property type="project" value="UniProtKB-SubCell"/>
</dbReference>
<dbReference type="CDD" id="cd00067">
    <property type="entry name" value="GAL4"/>
    <property type="match status" value="1"/>
</dbReference>
<dbReference type="PANTHER" id="PTHR47338:SF27">
    <property type="entry name" value="ZN(II)2CYS6 TRANSCRIPTION FACTOR (EUROFUNG)"/>
    <property type="match status" value="1"/>
</dbReference>
<dbReference type="GO" id="GO:0008270">
    <property type="term" value="F:zinc ion binding"/>
    <property type="evidence" value="ECO:0007669"/>
    <property type="project" value="InterPro"/>
</dbReference>
<evidence type="ECO:0000256" key="3">
    <source>
        <dbReference type="ARBA" id="ARBA00023015"/>
    </source>
</evidence>
<keyword evidence="3" id="KW-0805">Transcription regulation</keyword>
<protein>
    <recommendedName>
        <fullName evidence="8">Zn(2)-C6 fungal-type domain-containing protein</fullName>
    </recommendedName>
</protein>
<feature type="compositionally biased region" description="Low complexity" evidence="7">
    <location>
        <begin position="351"/>
        <end position="362"/>
    </location>
</feature>
<dbReference type="GO" id="GO:0006351">
    <property type="term" value="P:DNA-templated transcription"/>
    <property type="evidence" value="ECO:0007669"/>
    <property type="project" value="InterPro"/>
</dbReference>
<keyword evidence="4" id="KW-0843">Virulence</keyword>
<proteinExistence type="predicted"/>
<dbReference type="SMART" id="SM00066">
    <property type="entry name" value="GAL4"/>
    <property type="match status" value="1"/>
</dbReference>
<evidence type="ECO:0000256" key="6">
    <source>
        <dbReference type="ARBA" id="ARBA00023242"/>
    </source>
</evidence>
<dbReference type="CDD" id="cd12148">
    <property type="entry name" value="fungal_TF_MHR"/>
    <property type="match status" value="1"/>
</dbReference>
<name>A0AAV5R559_PICKL</name>
<comment type="caution">
    <text evidence="9">The sequence shown here is derived from an EMBL/GenBank/DDBJ whole genome shotgun (WGS) entry which is preliminary data.</text>
</comment>
<dbReference type="SMART" id="SM00906">
    <property type="entry name" value="Fungal_trans"/>
    <property type="match status" value="1"/>
</dbReference>
<keyword evidence="5" id="KW-0804">Transcription</keyword>